<dbReference type="EMBL" id="QLYR01000001">
    <property type="protein sequence ID" value="RAQ30505.1"/>
    <property type="molecule type" value="Genomic_DNA"/>
</dbReference>
<accession>A0A328UNM8</accession>
<keyword evidence="5 8" id="KW-0812">Transmembrane</keyword>
<feature type="transmembrane region" description="Helical" evidence="8">
    <location>
        <begin position="60"/>
        <end position="82"/>
    </location>
</feature>
<evidence type="ECO:0000313" key="9">
    <source>
        <dbReference type="EMBL" id="RAQ30505.1"/>
    </source>
</evidence>
<dbReference type="PANTHER" id="PTHR34979">
    <property type="entry name" value="INNER MEMBRANE PROTEIN YGAZ"/>
    <property type="match status" value="1"/>
</dbReference>
<evidence type="ECO:0000256" key="8">
    <source>
        <dbReference type="SAM" id="Phobius"/>
    </source>
</evidence>
<dbReference type="Pfam" id="PF03591">
    <property type="entry name" value="AzlC"/>
    <property type="match status" value="1"/>
</dbReference>
<name>A0A328UNM8_9FIRM</name>
<feature type="transmembrane region" description="Helical" evidence="8">
    <location>
        <begin position="211"/>
        <end position="230"/>
    </location>
</feature>
<keyword evidence="10" id="KW-1185">Reference proteome</keyword>
<dbReference type="InterPro" id="IPR011606">
    <property type="entry name" value="Brnchd-chn_aa_trnsp_permease"/>
</dbReference>
<evidence type="ECO:0000256" key="5">
    <source>
        <dbReference type="ARBA" id="ARBA00022692"/>
    </source>
</evidence>
<feature type="transmembrane region" description="Helical" evidence="8">
    <location>
        <begin position="187"/>
        <end position="205"/>
    </location>
</feature>
<evidence type="ECO:0000256" key="1">
    <source>
        <dbReference type="ARBA" id="ARBA00004651"/>
    </source>
</evidence>
<comment type="caution">
    <text evidence="9">The sequence shown here is derived from an EMBL/GenBank/DDBJ whole genome shotgun (WGS) entry which is preliminary data.</text>
</comment>
<evidence type="ECO:0000256" key="3">
    <source>
        <dbReference type="ARBA" id="ARBA00022448"/>
    </source>
</evidence>
<feature type="transmembrane region" description="Helical" evidence="8">
    <location>
        <begin position="161"/>
        <end position="180"/>
    </location>
</feature>
<dbReference type="GO" id="GO:1903785">
    <property type="term" value="P:L-valine transmembrane transport"/>
    <property type="evidence" value="ECO:0007669"/>
    <property type="project" value="TreeGrafter"/>
</dbReference>
<dbReference type="Proteomes" id="UP000249377">
    <property type="component" value="Unassembled WGS sequence"/>
</dbReference>
<gene>
    <name evidence="9" type="ORF">DPQ25_03115</name>
</gene>
<evidence type="ECO:0000313" key="10">
    <source>
        <dbReference type="Proteomes" id="UP000249377"/>
    </source>
</evidence>
<reference evidence="9 10" key="1">
    <citation type="submission" date="2018-06" db="EMBL/GenBank/DDBJ databases">
        <title>Noncontiguous genome sequence of Ruminococcaceae bacterium ASD2818.</title>
        <authorList>
            <person name="Chaplin A.V."/>
            <person name="Sokolova S.R."/>
            <person name="Kochetkova T.O."/>
            <person name="Goltsov A.Y."/>
            <person name="Trofimov D.Y."/>
            <person name="Efimov B.A."/>
        </authorList>
    </citation>
    <scope>NUCLEOTIDE SEQUENCE [LARGE SCALE GENOMIC DNA]</scope>
    <source>
        <strain evidence="9 10">ASD2818</strain>
    </source>
</reference>
<keyword evidence="7 8" id="KW-0472">Membrane</keyword>
<dbReference type="GO" id="GO:0005886">
    <property type="term" value="C:plasma membrane"/>
    <property type="evidence" value="ECO:0007669"/>
    <property type="project" value="UniProtKB-SubCell"/>
</dbReference>
<sequence length="247" mass="26460">MPEQKPSALTFRKGLRDGLPICLGYISVSFAFGMTVVQDGLPVWLAVLISMTNLTSAGQFAGLALIVAGSSYVEIAVTTFVINIRYMLMSLSLSQKVDEAMTALQRWTLSFGITDEIFAVASQQKGAVNARYFSGLILMPYIGWALGTLLGATVTELLPPVLRSALGIAIYGMFLAIIIPPARKARPVLWVVLFSMGLSCAFKWTPFLSGISSGWVIIICAVAVSAWAAMRYPVDDVPAEEEGGAPA</sequence>
<protein>
    <submittedName>
        <fullName evidence="9">Branched-chain amino acid ABC transporter permease</fullName>
    </submittedName>
</protein>
<evidence type="ECO:0000256" key="7">
    <source>
        <dbReference type="ARBA" id="ARBA00023136"/>
    </source>
</evidence>
<proteinExistence type="inferred from homology"/>
<evidence type="ECO:0000256" key="6">
    <source>
        <dbReference type="ARBA" id="ARBA00022989"/>
    </source>
</evidence>
<organism evidence="9 10">
    <name type="scientific">Hydrogeniiclostridium mannosilyticum</name>
    <dbReference type="NCBI Taxonomy" id="2764322"/>
    <lineage>
        <taxon>Bacteria</taxon>
        <taxon>Bacillati</taxon>
        <taxon>Bacillota</taxon>
        <taxon>Clostridia</taxon>
        <taxon>Eubacteriales</taxon>
        <taxon>Acutalibacteraceae</taxon>
        <taxon>Hydrogeniiclostridium</taxon>
    </lineage>
</organism>
<comment type="similarity">
    <text evidence="2">Belongs to the AzlC family.</text>
</comment>
<keyword evidence="6 8" id="KW-1133">Transmembrane helix</keyword>
<feature type="transmembrane region" description="Helical" evidence="8">
    <location>
        <begin position="132"/>
        <end position="155"/>
    </location>
</feature>
<evidence type="ECO:0000256" key="4">
    <source>
        <dbReference type="ARBA" id="ARBA00022475"/>
    </source>
</evidence>
<dbReference type="PANTHER" id="PTHR34979:SF1">
    <property type="entry name" value="INNER MEMBRANE PROTEIN YGAZ"/>
    <property type="match status" value="1"/>
</dbReference>
<comment type="subcellular location">
    <subcellularLocation>
        <location evidence="1">Cell membrane</location>
        <topology evidence="1">Multi-pass membrane protein</topology>
    </subcellularLocation>
</comment>
<keyword evidence="4" id="KW-1003">Cell membrane</keyword>
<keyword evidence="3" id="KW-0813">Transport</keyword>
<feature type="transmembrane region" description="Helical" evidence="8">
    <location>
        <begin position="21"/>
        <end position="48"/>
    </location>
</feature>
<dbReference type="AlphaFoldDB" id="A0A328UNM8"/>
<evidence type="ECO:0000256" key="2">
    <source>
        <dbReference type="ARBA" id="ARBA00010735"/>
    </source>
</evidence>